<name>A0A9W6WRI1_9STRA</name>
<proteinExistence type="predicted"/>
<accession>A0A9W6WRI1</accession>
<dbReference type="AlphaFoldDB" id="A0A9W6WRI1"/>
<evidence type="ECO:0000313" key="2">
    <source>
        <dbReference type="Proteomes" id="UP001165121"/>
    </source>
</evidence>
<gene>
    <name evidence="1" type="ORF">Pfra01_000014500</name>
</gene>
<comment type="caution">
    <text evidence="1">The sequence shown here is derived from an EMBL/GenBank/DDBJ whole genome shotgun (WGS) entry which is preliminary data.</text>
</comment>
<organism evidence="1 2">
    <name type="scientific">Phytophthora fragariaefolia</name>
    <dbReference type="NCBI Taxonomy" id="1490495"/>
    <lineage>
        <taxon>Eukaryota</taxon>
        <taxon>Sar</taxon>
        <taxon>Stramenopiles</taxon>
        <taxon>Oomycota</taxon>
        <taxon>Peronosporomycetes</taxon>
        <taxon>Peronosporales</taxon>
        <taxon>Peronosporaceae</taxon>
        <taxon>Phytophthora</taxon>
    </lineage>
</organism>
<reference evidence="1" key="1">
    <citation type="submission" date="2023-04" db="EMBL/GenBank/DDBJ databases">
        <title>Phytophthora fragariaefolia NBRC 109709.</title>
        <authorList>
            <person name="Ichikawa N."/>
            <person name="Sato H."/>
            <person name="Tonouchi N."/>
        </authorList>
    </citation>
    <scope>NUCLEOTIDE SEQUENCE</scope>
    <source>
        <strain evidence="1">NBRC 109709</strain>
    </source>
</reference>
<dbReference type="Proteomes" id="UP001165121">
    <property type="component" value="Unassembled WGS sequence"/>
</dbReference>
<keyword evidence="2" id="KW-1185">Reference proteome</keyword>
<sequence>MPTWIPVSFPPMLADSAKQQLDSAKSKRVHVNSRGCTQHHDALCVPERAQQAAPASCVLGVVIVTVADHDAANQAVYGQDVANQAVADPDVRVTHMLDRDTHQLGSAVTPAPDEAIKAARQALNDVGEPSGSEALVPLVDKADKTVTSAGDEDDNEPDYDDSIDLDHVAVSSVDVFGLDRDTEQKNTPWIQALVANLEHGALTLNGQLRVKALQILFATVCY</sequence>
<dbReference type="EMBL" id="BSXT01000011">
    <property type="protein sequence ID" value="GMF14688.1"/>
    <property type="molecule type" value="Genomic_DNA"/>
</dbReference>
<evidence type="ECO:0000313" key="1">
    <source>
        <dbReference type="EMBL" id="GMF14688.1"/>
    </source>
</evidence>
<protein>
    <submittedName>
        <fullName evidence="1">Unnamed protein product</fullName>
    </submittedName>
</protein>